<proteinExistence type="predicted"/>
<accession>A0ABS3J2B5</accession>
<keyword evidence="2" id="KW-1185">Reference proteome</keyword>
<evidence type="ECO:0000313" key="1">
    <source>
        <dbReference type="EMBL" id="MBO0903814.1"/>
    </source>
</evidence>
<protein>
    <submittedName>
        <fullName evidence="1">TIGR04255 family protein</fullName>
    </submittedName>
</protein>
<organism evidence="1 2">
    <name type="scientific">Jiella sonneratiae</name>
    <dbReference type="NCBI Taxonomy" id="2816856"/>
    <lineage>
        <taxon>Bacteria</taxon>
        <taxon>Pseudomonadati</taxon>
        <taxon>Pseudomonadota</taxon>
        <taxon>Alphaproteobacteria</taxon>
        <taxon>Hyphomicrobiales</taxon>
        <taxon>Aurantimonadaceae</taxon>
        <taxon>Jiella</taxon>
    </lineage>
</organism>
<gene>
    <name evidence="1" type="ORF">J1C47_09175</name>
</gene>
<dbReference type="EMBL" id="JAFMPY010000007">
    <property type="protein sequence ID" value="MBO0903814.1"/>
    <property type="molecule type" value="Genomic_DNA"/>
</dbReference>
<name>A0ABS3J2B5_9HYPH</name>
<sequence length="266" mass="30330">MTNPLRDSAPPEVKLARPPLRRVLAAVYFPAILKISEERGIIGFQDRIRKEYPILQREQQMGMELQVGPTGELLPPQSVINQVWRFLSADSAWRVTLSTEVLALECQTAYVDRDDFLSRLAEVIGIFVDELEPSICNRIGIRYLNVLEAADLDSVKAFVRPGLRSLSDTEVAEQISTSAHSVNFQVPEGTLLTRWGILPPHTVHDPNVMVPEDSRRWYLDLDCSFEAALPFGGDKILGHYRLMTERIYSFFRWAMTPEFIEERKNA</sequence>
<dbReference type="InterPro" id="IPR026349">
    <property type="entry name" value="CHP04255"/>
</dbReference>
<reference evidence="1 2" key="1">
    <citation type="submission" date="2021-03" db="EMBL/GenBank/DDBJ databases">
        <title>Whole genome sequence of Jiella sp. MQZ13P-4.</title>
        <authorList>
            <person name="Tuo L."/>
        </authorList>
    </citation>
    <scope>NUCLEOTIDE SEQUENCE [LARGE SCALE GENOMIC DNA]</scope>
    <source>
        <strain evidence="1 2">MQZ13P-4</strain>
    </source>
</reference>
<dbReference type="RefSeq" id="WP_207350446.1">
    <property type="nucleotide sequence ID" value="NZ_JAFMPY010000007.1"/>
</dbReference>
<comment type="caution">
    <text evidence="1">The sequence shown here is derived from an EMBL/GenBank/DDBJ whole genome shotgun (WGS) entry which is preliminary data.</text>
</comment>
<dbReference type="Proteomes" id="UP000664288">
    <property type="component" value="Unassembled WGS sequence"/>
</dbReference>
<evidence type="ECO:0000313" key="2">
    <source>
        <dbReference type="Proteomes" id="UP000664288"/>
    </source>
</evidence>
<dbReference type="NCBIfam" id="TIGR04255">
    <property type="entry name" value="sporadTIGR04255"/>
    <property type="match status" value="1"/>
</dbReference>